<dbReference type="GO" id="GO:0006888">
    <property type="term" value="P:endoplasmic reticulum to Golgi vesicle-mediated transport"/>
    <property type="evidence" value="ECO:0007669"/>
    <property type="project" value="EnsemblFungi"/>
</dbReference>
<feature type="transmembrane region" description="Helical" evidence="13">
    <location>
        <begin position="239"/>
        <end position="264"/>
    </location>
</feature>
<evidence type="ECO:0000256" key="6">
    <source>
        <dbReference type="ARBA" id="ARBA00022448"/>
    </source>
</evidence>
<dbReference type="GO" id="GO:0005789">
    <property type="term" value="C:endoplasmic reticulum membrane"/>
    <property type="evidence" value="ECO:0007669"/>
    <property type="project" value="UniProtKB-SubCell"/>
</dbReference>
<dbReference type="GO" id="GO:0071555">
    <property type="term" value="P:cell wall organization"/>
    <property type="evidence" value="ECO:0007669"/>
    <property type="project" value="UniProtKB-KW"/>
</dbReference>
<name>G8JUJ6_ERECY</name>
<dbReference type="GO" id="GO:0006457">
    <property type="term" value="P:protein folding"/>
    <property type="evidence" value="ECO:0007669"/>
    <property type="project" value="EnsemblFungi"/>
</dbReference>
<dbReference type="GO" id="GO:0005935">
    <property type="term" value="C:cellular bud neck"/>
    <property type="evidence" value="ECO:0007669"/>
    <property type="project" value="EnsemblFungi"/>
</dbReference>
<keyword evidence="7 13" id="KW-0812">Transmembrane</keyword>
<evidence type="ECO:0000256" key="4">
    <source>
        <dbReference type="ARBA" id="ARBA00011864"/>
    </source>
</evidence>
<evidence type="ECO:0000256" key="12">
    <source>
        <dbReference type="ARBA" id="ARBA00023316"/>
    </source>
</evidence>
<feature type="transmembrane region" description="Helical" evidence="13">
    <location>
        <begin position="301"/>
        <end position="320"/>
    </location>
</feature>
<feature type="transmembrane region" description="Helical" evidence="13">
    <location>
        <begin position="271"/>
        <end position="289"/>
    </location>
</feature>
<dbReference type="Proteomes" id="UP000006790">
    <property type="component" value="Chromosome 6"/>
</dbReference>
<keyword evidence="15" id="KW-1185">Reference proteome</keyword>
<dbReference type="PANTHER" id="PTHR35329">
    <property type="entry name" value="CHITIN SYNTHASE EXPORT CHAPERONE"/>
    <property type="match status" value="1"/>
</dbReference>
<evidence type="ECO:0000313" key="15">
    <source>
        <dbReference type="Proteomes" id="UP000006790"/>
    </source>
</evidence>
<evidence type="ECO:0000256" key="13">
    <source>
        <dbReference type="SAM" id="Phobius"/>
    </source>
</evidence>
<evidence type="ECO:0000256" key="10">
    <source>
        <dbReference type="ARBA" id="ARBA00022989"/>
    </source>
</evidence>
<dbReference type="PANTHER" id="PTHR35329:SF2">
    <property type="entry name" value="CHITIN SYNTHASE EXPORT CHAPERONE"/>
    <property type="match status" value="1"/>
</dbReference>
<dbReference type="InterPro" id="IPR022057">
    <property type="entry name" value="Chs7"/>
</dbReference>
<dbReference type="STRING" id="931890.G8JUJ6"/>
<dbReference type="FunCoup" id="G8JUJ6">
    <property type="interactions" value="68"/>
</dbReference>
<keyword evidence="8" id="KW-0256">Endoplasmic reticulum</keyword>
<sequence>MKLPKFNPFFKSGEIDMPSISKIYNNSKFTKEALLSIGKFGNICSTTPLPLCFVVRSSNVAQPNAVGQSSHYERTHLNVGVVPRCYSRAVDIANTAIFQVGNAFVNLIALCVILIISYNIRFKYTAIGRSEYGYLFQLCFLLICMTLVVDCGISPPGTAAYPYLVALQIGLVGGCAWALGVMAFLGFRLWEDGTRKSMLIVRGVSFVGLLLGFLVSIITFRDWMQNHNDMNTNTTALFVVMYCLNGLAMLVFIICQLVISLFVLKNLWMTGSMVLGAIFMSTGQILMYTVSAEICEGVKHYLDGLFIGSICNVFALMMLYKTWDISTDDDLEFSVSISADGDVMYQSEINL</sequence>
<gene>
    <name evidence="14" type="ordered locus">Ecym_6402</name>
</gene>
<reference evidence="15" key="1">
    <citation type="journal article" date="2012" name="G3 (Bethesda)">
        <title>Pichia sorbitophila, an interspecies yeast hybrid reveals early steps of genome resolution following polyploidization.</title>
        <authorList>
            <person name="Leh Louis V."/>
            <person name="Despons L."/>
            <person name="Friedrich A."/>
            <person name="Martin T."/>
            <person name="Durrens P."/>
            <person name="Casaregola S."/>
            <person name="Neuveglise C."/>
            <person name="Fairhead C."/>
            <person name="Marck C."/>
            <person name="Cruz J.A."/>
            <person name="Straub M.L."/>
            <person name="Kugler V."/>
            <person name="Sacerdot C."/>
            <person name="Uzunov Z."/>
            <person name="Thierry A."/>
            <person name="Weiss S."/>
            <person name="Bleykasten C."/>
            <person name="De Montigny J."/>
            <person name="Jacques N."/>
            <person name="Jung P."/>
            <person name="Lemaire M."/>
            <person name="Mallet S."/>
            <person name="Morel G."/>
            <person name="Richard G.F."/>
            <person name="Sarkar A."/>
            <person name="Savel G."/>
            <person name="Schacherer J."/>
            <person name="Seret M.L."/>
            <person name="Talla E."/>
            <person name="Samson G."/>
            <person name="Jubin C."/>
            <person name="Poulain J."/>
            <person name="Vacherie B."/>
            <person name="Barbe V."/>
            <person name="Pelletier E."/>
            <person name="Sherman D.J."/>
            <person name="Westhof E."/>
            <person name="Weissenbach J."/>
            <person name="Baret P.V."/>
            <person name="Wincker P."/>
            <person name="Gaillardin C."/>
            <person name="Dujon B."/>
            <person name="Souciet J.L."/>
        </authorList>
    </citation>
    <scope>NUCLEOTIDE SEQUENCE [LARGE SCALE GENOMIC DNA]</scope>
    <source>
        <strain evidence="15">CBS 270.75 / DBVPG 7215 / KCTC 17166 / NRRL Y-17582</strain>
    </source>
</reference>
<dbReference type="RefSeq" id="XP_003647593.1">
    <property type="nucleotide sequence ID" value="XM_003647545.1"/>
</dbReference>
<evidence type="ECO:0000256" key="5">
    <source>
        <dbReference type="ARBA" id="ARBA00018354"/>
    </source>
</evidence>
<dbReference type="OrthoDB" id="2189463at2759"/>
<organism evidence="14 15">
    <name type="scientific">Eremothecium cymbalariae (strain CBS 270.75 / DBVPG 7215 / KCTC 17166 / NRRL Y-17582)</name>
    <name type="common">Yeast</name>
    <dbReference type="NCBI Taxonomy" id="931890"/>
    <lineage>
        <taxon>Eukaryota</taxon>
        <taxon>Fungi</taxon>
        <taxon>Dikarya</taxon>
        <taxon>Ascomycota</taxon>
        <taxon>Saccharomycotina</taxon>
        <taxon>Saccharomycetes</taxon>
        <taxon>Saccharomycetales</taxon>
        <taxon>Saccharomycetaceae</taxon>
        <taxon>Eremothecium</taxon>
    </lineage>
</organism>
<comment type="subcellular location">
    <subcellularLocation>
        <location evidence="2">Endoplasmic reticulum membrane</location>
        <topology evidence="2">Multi-pass membrane protein</topology>
    </subcellularLocation>
</comment>
<evidence type="ECO:0000256" key="11">
    <source>
        <dbReference type="ARBA" id="ARBA00023136"/>
    </source>
</evidence>
<evidence type="ECO:0000256" key="2">
    <source>
        <dbReference type="ARBA" id="ARBA00004477"/>
    </source>
</evidence>
<comment type="function">
    <text evidence="1">Chaperone required for the export of the chitin synthase CHS3 from the endoplasmic reticulum.</text>
</comment>
<dbReference type="OMA" id="TVWEVKD"/>
<comment type="similarity">
    <text evidence="3">Belongs to the CHS7 family.</text>
</comment>
<accession>G8JUJ6</accession>
<dbReference type="InParanoid" id="G8JUJ6"/>
<protein>
    <recommendedName>
        <fullName evidence="5">Chitin synthase export chaperone</fullName>
    </recommendedName>
</protein>
<dbReference type="KEGG" id="erc:Ecym_6402"/>
<dbReference type="AlphaFoldDB" id="G8JUJ6"/>
<keyword evidence="6" id="KW-0813">Transport</keyword>
<proteinExistence type="inferred from homology"/>
<keyword evidence="9" id="KW-0653">Protein transport</keyword>
<feature type="transmembrane region" description="Helical" evidence="13">
    <location>
        <begin position="96"/>
        <end position="120"/>
    </location>
</feature>
<keyword evidence="11 13" id="KW-0472">Membrane</keyword>
<feature type="transmembrane region" description="Helical" evidence="13">
    <location>
        <begin position="132"/>
        <end position="149"/>
    </location>
</feature>
<comment type="subunit">
    <text evidence="4">Interacts with CHS3.</text>
</comment>
<keyword evidence="10 13" id="KW-1133">Transmembrane helix</keyword>
<dbReference type="GO" id="GO:0006031">
    <property type="term" value="P:chitin biosynthetic process"/>
    <property type="evidence" value="ECO:0007669"/>
    <property type="project" value="EnsemblFungi"/>
</dbReference>
<feature type="transmembrane region" description="Helical" evidence="13">
    <location>
        <begin position="199"/>
        <end position="219"/>
    </location>
</feature>
<dbReference type="eggNOG" id="ENOG502QRVH">
    <property type="taxonomic scope" value="Eukaryota"/>
</dbReference>
<evidence type="ECO:0000256" key="3">
    <source>
        <dbReference type="ARBA" id="ARBA00009274"/>
    </source>
</evidence>
<evidence type="ECO:0000313" key="14">
    <source>
        <dbReference type="EMBL" id="AET40776.1"/>
    </source>
</evidence>
<dbReference type="GO" id="GO:0051082">
    <property type="term" value="F:unfolded protein binding"/>
    <property type="evidence" value="ECO:0007669"/>
    <property type="project" value="EnsemblFungi"/>
</dbReference>
<evidence type="ECO:0000256" key="8">
    <source>
        <dbReference type="ARBA" id="ARBA00022824"/>
    </source>
</evidence>
<evidence type="ECO:0000256" key="7">
    <source>
        <dbReference type="ARBA" id="ARBA00022692"/>
    </source>
</evidence>
<dbReference type="EMBL" id="CP002502">
    <property type="protein sequence ID" value="AET40776.1"/>
    <property type="molecule type" value="Genomic_DNA"/>
</dbReference>
<dbReference type="GeneID" id="11471144"/>
<feature type="transmembrane region" description="Helical" evidence="13">
    <location>
        <begin position="161"/>
        <end position="187"/>
    </location>
</feature>
<evidence type="ECO:0000256" key="9">
    <source>
        <dbReference type="ARBA" id="ARBA00022927"/>
    </source>
</evidence>
<dbReference type="GO" id="GO:0015031">
    <property type="term" value="P:protein transport"/>
    <property type="evidence" value="ECO:0007669"/>
    <property type="project" value="UniProtKB-KW"/>
</dbReference>
<dbReference type="Pfam" id="PF12271">
    <property type="entry name" value="Chs7"/>
    <property type="match status" value="1"/>
</dbReference>
<evidence type="ECO:0000256" key="1">
    <source>
        <dbReference type="ARBA" id="ARBA00002732"/>
    </source>
</evidence>
<keyword evidence="12" id="KW-0961">Cell wall biogenesis/degradation</keyword>
<dbReference type="HOGENOM" id="CLU_050424_0_1_1"/>